<keyword evidence="4 6" id="KW-1133">Transmembrane helix</keyword>
<proteinExistence type="predicted"/>
<evidence type="ECO:0000313" key="9">
    <source>
        <dbReference type="Proteomes" id="UP001597178"/>
    </source>
</evidence>
<keyword evidence="9" id="KW-1185">Reference proteome</keyword>
<evidence type="ECO:0000256" key="2">
    <source>
        <dbReference type="ARBA" id="ARBA00022475"/>
    </source>
</evidence>
<evidence type="ECO:0000256" key="4">
    <source>
        <dbReference type="ARBA" id="ARBA00022989"/>
    </source>
</evidence>
<evidence type="ECO:0000259" key="7">
    <source>
        <dbReference type="Pfam" id="PF00482"/>
    </source>
</evidence>
<feature type="domain" description="Type II secretion system protein GspF" evidence="7">
    <location>
        <begin position="154"/>
        <end position="281"/>
    </location>
</feature>
<dbReference type="RefSeq" id="WP_382402286.1">
    <property type="nucleotide sequence ID" value="NZ_JBHTNH010000029.1"/>
</dbReference>
<comment type="caution">
    <text evidence="8">The sequence shown here is derived from an EMBL/GenBank/DDBJ whole genome shotgun (WGS) entry which is preliminary data.</text>
</comment>
<evidence type="ECO:0000256" key="6">
    <source>
        <dbReference type="SAM" id="Phobius"/>
    </source>
</evidence>
<feature type="transmembrane region" description="Helical" evidence="6">
    <location>
        <begin position="264"/>
        <end position="286"/>
    </location>
</feature>
<reference evidence="9" key="1">
    <citation type="journal article" date="2019" name="Int. J. Syst. Evol. Microbiol.">
        <title>The Global Catalogue of Microorganisms (GCM) 10K type strain sequencing project: providing services to taxonomists for standard genome sequencing and annotation.</title>
        <authorList>
            <consortium name="The Broad Institute Genomics Platform"/>
            <consortium name="The Broad Institute Genome Sequencing Center for Infectious Disease"/>
            <person name="Wu L."/>
            <person name="Ma J."/>
        </authorList>
    </citation>
    <scope>NUCLEOTIDE SEQUENCE [LARGE SCALE GENOMIC DNA]</scope>
    <source>
        <strain evidence="9">CCUG 54822</strain>
    </source>
</reference>
<comment type="subcellular location">
    <subcellularLocation>
        <location evidence="1">Cell membrane</location>
        <topology evidence="1">Multi-pass membrane protein</topology>
    </subcellularLocation>
</comment>
<evidence type="ECO:0000256" key="5">
    <source>
        <dbReference type="ARBA" id="ARBA00023136"/>
    </source>
</evidence>
<gene>
    <name evidence="8" type="ORF">ACFQ4A_15735</name>
</gene>
<accession>A0ABW3ZXF3</accession>
<dbReference type="EMBL" id="JBHTNH010000029">
    <property type="protein sequence ID" value="MFD1363100.1"/>
    <property type="molecule type" value="Genomic_DNA"/>
</dbReference>
<dbReference type="InterPro" id="IPR018076">
    <property type="entry name" value="T2SS_GspF_dom"/>
</dbReference>
<keyword evidence="3 6" id="KW-0812">Transmembrane</keyword>
<organism evidence="8 9">
    <name type="scientific">Lentibacillus salinarum</name>
    <dbReference type="NCBI Taxonomy" id="446820"/>
    <lineage>
        <taxon>Bacteria</taxon>
        <taxon>Bacillati</taxon>
        <taxon>Bacillota</taxon>
        <taxon>Bacilli</taxon>
        <taxon>Bacillales</taxon>
        <taxon>Bacillaceae</taxon>
        <taxon>Lentibacillus</taxon>
    </lineage>
</organism>
<sequence>MVGILAGLSVLLLFGGIYQVATFRRRKLDNVILHEESFRKRFNAQTEQTSRLFKQLAEKMEGFAPLVLSTSRRQKLENKLDQAGSKQTPEEIAGEQLTGLSIGVLFGSVGFLAGGLGILTLFFFGFAGWMRPQVALNKKWQERRKDIDDQLLSFVDVFSLMLETGASIYSGMEKAALAVSGPLGEEMNVMLRQSKTRGMTDALHQMSLRVDQPDLNGLVTILHQANKYGAGMDVVYSLRQFSFAVRTNKRNQIDQTVQKMSTKILFPMFFFILMPMMAILFAPVMMSFGQSGLL</sequence>
<protein>
    <submittedName>
        <fullName evidence="8">Type II secretion system F family protein</fullName>
    </submittedName>
</protein>
<keyword evidence="5 6" id="KW-0472">Membrane</keyword>
<evidence type="ECO:0000313" key="8">
    <source>
        <dbReference type="EMBL" id="MFD1363100.1"/>
    </source>
</evidence>
<evidence type="ECO:0000256" key="1">
    <source>
        <dbReference type="ARBA" id="ARBA00004651"/>
    </source>
</evidence>
<dbReference type="PANTHER" id="PTHR35007:SF2">
    <property type="entry name" value="PILUS ASSEMBLE PROTEIN"/>
    <property type="match status" value="1"/>
</dbReference>
<dbReference type="PANTHER" id="PTHR35007">
    <property type="entry name" value="INTEGRAL MEMBRANE PROTEIN-RELATED"/>
    <property type="match status" value="1"/>
</dbReference>
<name>A0ABW3ZXF3_9BACI</name>
<evidence type="ECO:0000256" key="3">
    <source>
        <dbReference type="ARBA" id="ARBA00022692"/>
    </source>
</evidence>
<dbReference type="Proteomes" id="UP001597178">
    <property type="component" value="Unassembled WGS sequence"/>
</dbReference>
<dbReference type="Pfam" id="PF00482">
    <property type="entry name" value="T2SSF"/>
    <property type="match status" value="1"/>
</dbReference>
<keyword evidence="2" id="KW-1003">Cell membrane</keyword>
<feature type="transmembrane region" description="Helical" evidence="6">
    <location>
        <begin position="104"/>
        <end position="129"/>
    </location>
</feature>